<reference evidence="2 3" key="1">
    <citation type="submission" date="2018-07" db="EMBL/GenBank/DDBJ databases">
        <title>Rhodosalinus sp. strain E84T genomic sequence and assembly.</title>
        <authorList>
            <person name="Liu Z.-W."/>
            <person name="Lu D.-C."/>
        </authorList>
    </citation>
    <scope>NUCLEOTIDE SEQUENCE [LARGE SCALE GENOMIC DNA]</scope>
    <source>
        <strain evidence="2 3">E84</strain>
    </source>
</reference>
<comment type="caution">
    <text evidence="2">The sequence shown here is derived from an EMBL/GenBank/DDBJ whole genome shotgun (WGS) entry which is preliminary data.</text>
</comment>
<protein>
    <recommendedName>
        <fullName evidence="4">Methyltransferase domain-containing protein</fullName>
    </recommendedName>
</protein>
<dbReference type="Gene3D" id="3.40.50.150">
    <property type="entry name" value="Vaccinia Virus protein VP39"/>
    <property type="match status" value="1"/>
</dbReference>
<keyword evidence="3" id="KW-1185">Reference proteome</keyword>
<dbReference type="AlphaFoldDB" id="A0A365U9E7"/>
<name>A0A365U9E7_9RHOB</name>
<dbReference type="InterPro" id="IPR029063">
    <property type="entry name" value="SAM-dependent_MTases_sf"/>
</dbReference>
<evidence type="ECO:0008006" key="4">
    <source>
        <dbReference type="Google" id="ProtNLM"/>
    </source>
</evidence>
<sequence>MSEDWTDSIATIGSTTPLSVILHIGAGSGADLKACLETGAGSVIAVEPDPVSLADLERGAAGETRVRVLPVAVTEGPAQRAAFHVYNMACLSGLKPPQGLEELLPGLKETARPVVSTRDAADLLSECFPQAARQDDSHPPGLLIIDAPSSAAQVVRALISAGLTRQFWHILLRAPEEAYWPQSDSAEGLLRLLGEAGYRVQERDDDDPDFPRLRLALDPLAEHADSLARQNAALQQRVEELEAAIEEKEMRLQAMRQELNRFEGQMDLLERILLRDDG</sequence>
<evidence type="ECO:0000313" key="2">
    <source>
        <dbReference type="EMBL" id="RBI84600.1"/>
    </source>
</evidence>
<keyword evidence="1" id="KW-0175">Coiled coil</keyword>
<evidence type="ECO:0000313" key="3">
    <source>
        <dbReference type="Proteomes" id="UP000253370"/>
    </source>
</evidence>
<dbReference type="SUPFAM" id="SSF53335">
    <property type="entry name" value="S-adenosyl-L-methionine-dependent methyltransferases"/>
    <property type="match status" value="1"/>
</dbReference>
<dbReference type="EMBL" id="QNTQ01000010">
    <property type="protein sequence ID" value="RBI84600.1"/>
    <property type="molecule type" value="Genomic_DNA"/>
</dbReference>
<dbReference type="Proteomes" id="UP000253370">
    <property type="component" value="Unassembled WGS sequence"/>
</dbReference>
<accession>A0A365U9E7</accession>
<dbReference type="CDD" id="cd02440">
    <property type="entry name" value="AdoMet_MTases"/>
    <property type="match status" value="1"/>
</dbReference>
<gene>
    <name evidence="2" type="ORF">DRV85_11640</name>
</gene>
<proteinExistence type="predicted"/>
<feature type="coiled-coil region" evidence="1">
    <location>
        <begin position="224"/>
        <end position="272"/>
    </location>
</feature>
<organism evidence="2 3">
    <name type="scientific">Rhodosalinus halophilus</name>
    <dbReference type="NCBI Taxonomy" id="2259333"/>
    <lineage>
        <taxon>Bacteria</taxon>
        <taxon>Pseudomonadati</taxon>
        <taxon>Pseudomonadota</taxon>
        <taxon>Alphaproteobacteria</taxon>
        <taxon>Rhodobacterales</taxon>
        <taxon>Paracoccaceae</taxon>
        <taxon>Rhodosalinus</taxon>
    </lineage>
</organism>
<evidence type="ECO:0000256" key="1">
    <source>
        <dbReference type="SAM" id="Coils"/>
    </source>
</evidence>